<accession>A0AC35FFS2</accession>
<protein>
    <submittedName>
        <fullName evidence="2">Uncharacterized protein</fullName>
    </submittedName>
</protein>
<organism evidence="1 2">
    <name type="scientific">Panagrolaimus sp. PS1159</name>
    <dbReference type="NCBI Taxonomy" id="55785"/>
    <lineage>
        <taxon>Eukaryota</taxon>
        <taxon>Metazoa</taxon>
        <taxon>Ecdysozoa</taxon>
        <taxon>Nematoda</taxon>
        <taxon>Chromadorea</taxon>
        <taxon>Rhabditida</taxon>
        <taxon>Tylenchina</taxon>
        <taxon>Panagrolaimomorpha</taxon>
        <taxon>Panagrolaimoidea</taxon>
        <taxon>Panagrolaimidae</taxon>
        <taxon>Panagrolaimus</taxon>
    </lineage>
</organism>
<reference evidence="2" key="1">
    <citation type="submission" date="2022-11" db="UniProtKB">
        <authorList>
            <consortium name="WormBaseParasite"/>
        </authorList>
    </citation>
    <scope>IDENTIFICATION</scope>
</reference>
<dbReference type="WBParaSite" id="PS1159_v2.g1706.t1">
    <property type="protein sequence ID" value="PS1159_v2.g1706.t1"/>
    <property type="gene ID" value="PS1159_v2.g1706"/>
</dbReference>
<sequence length="152" mass="17253">MKRYMELYSHVCIFCARSHLEEVIPLNHGRRSGSVSVATPPGAEFVAECCIPVCLSFVCHLKISTAINVIFSYLNRHWIKRELDEGKTCIYEMNVIDDRMFYLCECVDGPLEVLRSIMENHVERKGRNAIPNVTTDANSDSKTTVYAVLAVH</sequence>
<name>A0AC35FFS2_9BILA</name>
<dbReference type="Proteomes" id="UP000887580">
    <property type="component" value="Unplaced"/>
</dbReference>
<evidence type="ECO:0000313" key="1">
    <source>
        <dbReference type="Proteomes" id="UP000887580"/>
    </source>
</evidence>
<proteinExistence type="predicted"/>
<evidence type="ECO:0000313" key="2">
    <source>
        <dbReference type="WBParaSite" id="PS1159_v2.g1706.t1"/>
    </source>
</evidence>